<protein>
    <submittedName>
        <fullName evidence="1">Uncharacterized protein</fullName>
    </submittedName>
</protein>
<gene>
    <name evidence="1" type="ORF">LIER_41570</name>
</gene>
<sequence length="205" mass="22166">MELQFLGKEREVITLQIEEENFNQRGRSLEGGSMGLAIERNGMCRSSRKALGDISNTSSITNDGVRKEKLAGNRVGKDIVQHKVKLISEELFEVVVKQGRASKRGLGGGDKKRGLDKEDEGMGICQIRGEGGSKMGPATRGLENTEGISLSKFCSGLVYGVHDQNKVLRKRGQKGAAKSKGKRGVDLLAGGGNDTVIVIRVRWLG</sequence>
<organism evidence="1 2">
    <name type="scientific">Lithospermum erythrorhizon</name>
    <name type="common">Purple gromwell</name>
    <name type="synonym">Lithospermum officinale var. erythrorhizon</name>
    <dbReference type="NCBI Taxonomy" id="34254"/>
    <lineage>
        <taxon>Eukaryota</taxon>
        <taxon>Viridiplantae</taxon>
        <taxon>Streptophyta</taxon>
        <taxon>Embryophyta</taxon>
        <taxon>Tracheophyta</taxon>
        <taxon>Spermatophyta</taxon>
        <taxon>Magnoliopsida</taxon>
        <taxon>eudicotyledons</taxon>
        <taxon>Gunneridae</taxon>
        <taxon>Pentapetalae</taxon>
        <taxon>asterids</taxon>
        <taxon>lamiids</taxon>
        <taxon>Boraginales</taxon>
        <taxon>Boraginaceae</taxon>
        <taxon>Boraginoideae</taxon>
        <taxon>Lithospermeae</taxon>
        <taxon>Lithospermum</taxon>
    </lineage>
</organism>
<name>A0AAV3RCV9_LITER</name>
<accession>A0AAV3RCV9</accession>
<comment type="caution">
    <text evidence="1">The sequence shown here is derived from an EMBL/GenBank/DDBJ whole genome shotgun (WGS) entry which is preliminary data.</text>
</comment>
<keyword evidence="2" id="KW-1185">Reference proteome</keyword>
<dbReference type="Proteomes" id="UP001454036">
    <property type="component" value="Unassembled WGS sequence"/>
</dbReference>
<dbReference type="EMBL" id="BAABME010026310">
    <property type="protein sequence ID" value="GAA0173670.1"/>
    <property type="molecule type" value="Genomic_DNA"/>
</dbReference>
<reference evidence="1 2" key="1">
    <citation type="submission" date="2024-01" db="EMBL/GenBank/DDBJ databases">
        <title>The complete chloroplast genome sequence of Lithospermum erythrorhizon: insights into the phylogenetic relationship among Boraginaceae species and the maternal lineages of purple gromwells.</title>
        <authorList>
            <person name="Okada T."/>
            <person name="Watanabe K."/>
        </authorList>
    </citation>
    <scope>NUCLEOTIDE SEQUENCE [LARGE SCALE GENOMIC DNA]</scope>
</reference>
<proteinExistence type="predicted"/>
<evidence type="ECO:0000313" key="1">
    <source>
        <dbReference type="EMBL" id="GAA0173670.1"/>
    </source>
</evidence>
<evidence type="ECO:0000313" key="2">
    <source>
        <dbReference type="Proteomes" id="UP001454036"/>
    </source>
</evidence>
<dbReference type="AlphaFoldDB" id="A0AAV3RCV9"/>